<evidence type="ECO:0000313" key="1">
    <source>
        <dbReference type="EMBL" id="KAF6308091.1"/>
    </source>
</evidence>
<dbReference type="AlphaFoldDB" id="A0A7J7U5I0"/>
<reference evidence="1 2" key="1">
    <citation type="journal article" date="2020" name="Nature">
        <title>Six reference-quality genomes reveal evolution of bat adaptations.</title>
        <authorList>
            <person name="Jebb D."/>
            <person name="Huang Z."/>
            <person name="Pippel M."/>
            <person name="Hughes G.M."/>
            <person name="Lavrichenko K."/>
            <person name="Devanna P."/>
            <person name="Winkler S."/>
            <person name="Jermiin L.S."/>
            <person name="Skirmuntt E.C."/>
            <person name="Katzourakis A."/>
            <person name="Burkitt-Gray L."/>
            <person name="Ray D.A."/>
            <person name="Sullivan K.A.M."/>
            <person name="Roscito J.G."/>
            <person name="Kirilenko B.M."/>
            <person name="Davalos L.M."/>
            <person name="Corthals A.P."/>
            <person name="Power M.L."/>
            <person name="Jones G."/>
            <person name="Ransome R.D."/>
            <person name="Dechmann D.K.N."/>
            <person name="Locatelli A.G."/>
            <person name="Puechmaille S.J."/>
            <person name="Fedrigo O."/>
            <person name="Jarvis E.D."/>
            <person name="Hiller M."/>
            <person name="Vernes S.C."/>
            <person name="Myers E.W."/>
            <person name="Teeling E.C."/>
        </authorList>
    </citation>
    <scope>NUCLEOTIDE SEQUENCE [LARGE SCALE GENOMIC DNA]</scope>
    <source>
        <strain evidence="1">MMyoMyo1</strain>
        <tissue evidence="1">Flight muscle</tissue>
    </source>
</reference>
<name>A0A7J7U5I0_MYOMY</name>
<organism evidence="1 2">
    <name type="scientific">Myotis myotis</name>
    <name type="common">Greater mouse-eared bat</name>
    <name type="synonym">Vespertilio myotis</name>
    <dbReference type="NCBI Taxonomy" id="51298"/>
    <lineage>
        <taxon>Eukaryota</taxon>
        <taxon>Metazoa</taxon>
        <taxon>Chordata</taxon>
        <taxon>Craniata</taxon>
        <taxon>Vertebrata</taxon>
        <taxon>Euteleostomi</taxon>
        <taxon>Mammalia</taxon>
        <taxon>Eutheria</taxon>
        <taxon>Laurasiatheria</taxon>
        <taxon>Chiroptera</taxon>
        <taxon>Yangochiroptera</taxon>
        <taxon>Vespertilionidae</taxon>
        <taxon>Myotis</taxon>
    </lineage>
</organism>
<keyword evidence="2" id="KW-1185">Reference proteome</keyword>
<dbReference type="Proteomes" id="UP000527355">
    <property type="component" value="Unassembled WGS sequence"/>
</dbReference>
<sequence>MLLRRYYKNSRMVSNASCLSQGFIPIQRGSSRSLGQHVHTHLAEPILTGEVGLKGEQGQVTLWDLRNNLLFAPSPATQVGPQGIPRKSYPCWYFSHSGTFYTPLPADTFVRVVGCTLTKLPRAAHQPAAILKVAAWGSDLGAS</sequence>
<evidence type="ECO:0000313" key="2">
    <source>
        <dbReference type="Proteomes" id="UP000527355"/>
    </source>
</evidence>
<proteinExistence type="predicted"/>
<comment type="caution">
    <text evidence="1">The sequence shown here is derived from an EMBL/GenBank/DDBJ whole genome shotgun (WGS) entry which is preliminary data.</text>
</comment>
<gene>
    <name evidence="1" type="ORF">mMyoMyo1_008869</name>
</gene>
<dbReference type="EMBL" id="JABWUV010000014">
    <property type="protein sequence ID" value="KAF6308091.1"/>
    <property type="molecule type" value="Genomic_DNA"/>
</dbReference>
<accession>A0A7J7U5I0</accession>
<protein>
    <submittedName>
        <fullName evidence="1">Uncharacterized protein</fullName>
    </submittedName>
</protein>